<evidence type="ECO:0000256" key="5">
    <source>
        <dbReference type="ARBA" id="ARBA00022553"/>
    </source>
</evidence>
<comment type="caution">
    <text evidence="11">The sequence shown here is derived from an EMBL/GenBank/DDBJ whole genome shotgun (WGS) entry which is preliminary data.</text>
</comment>
<dbReference type="PROSITE" id="PS50885">
    <property type="entry name" value="HAMP"/>
    <property type="match status" value="1"/>
</dbReference>
<reference evidence="11 12" key="1">
    <citation type="submission" date="2016-05" db="EMBL/GenBank/DDBJ databases">
        <title>Paenibacillus oryzae. sp. nov., isolated from the rice root.</title>
        <authorList>
            <person name="Zhang J."/>
            <person name="Zhang X."/>
        </authorList>
    </citation>
    <scope>NUCLEOTIDE SEQUENCE [LARGE SCALE GENOMIC DNA]</scope>
    <source>
        <strain evidence="11 12">1DrF-4</strain>
    </source>
</reference>
<evidence type="ECO:0000256" key="8">
    <source>
        <dbReference type="ARBA" id="ARBA00023136"/>
    </source>
</evidence>
<dbReference type="RefSeq" id="WP_068685417.1">
    <property type="nucleotide sequence ID" value="NZ_LYPA01000067.1"/>
</dbReference>
<keyword evidence="9" id="KW-1133">Transmembrane helix</keyword>
<keyword evidence="8 9" id="KW-0472">Membrane</keyword>
<dbReference type="EMBL" id="LYPA01000067">
    <property type="protein sequence ID" value="OBR64022.1"/>
    <property type="molecule type" value="Genomic_DNA"/>
</dbReference>
<dbReference type="PANTHER" id="PTHR45528:SF8">
    <property type="entry name" value="HISTIDINE KINASE"/>
    <property type="match status" value="1"/>
</dbReference>
<dbReference type="SUPFAM" id="SSF55874">
    <property type="entry name" value="ATPase domain of HSP90 chaperone/DNA topoisomerase II/histidine kinase"/>
    <property type="match status" value="1"/>
</dbReference>
<dbReference type="InterPro" id="IPR036890">
    <property type="entry name" value="HATPase_C_sf"/>
</dbReference>
<organism evidence="11 12">
    <name type="scientific">Paenibacillus oryzae</name>
    <dbReference type="NCBI Taxonomy" id="1844972"/>
    <lineage>
        <taxon>Bacteria</taxon>
        <taxon>Bacillati</taxon>
        <taxon>Bacillota</taxon>
        <taxon>Bacilli</taxon>
        <taxon>Bacillales</taxon>
        <taxon>Paenibacillaceae</taxon>
        <taxon>Paenibacillus</taxon>
    </lineage>
</organism>
<evidence type="ECO:0000256" key="6">
    <source>
        <dbReference type="ARBA" id="ARBA00022679"/>
    </source>
</evidence>
<accession>A0A1A5YEM9</accession>
<keyword evidence="4" id="KW-1003">Cell membrane</keyword>
<keyword evidence="9" id="KW-0812">Transmembrane</keyword>
<dbReference type="GO" id="GO:0005886">
    <property type="term" value="C:plasma membrane"/>
    <property type="evidence" value="ECO:0007669"/>
    <property type="project" value="UniProtKB-SubCell"/>
</dbReference>
<evidence type="ECO:0000259" key="10">
    <source>
        <dbReference type="PROSITE" id="PS50885"/>
    </source>
</evidence>
<feature type="transmembrane region" description="Helical" evidence="9">
    <location>
        <begin position="58"/>
        <end position="80"/>
    </location>
</feature>
<comment type="catalytic activity">
    <reaction evidence="1">
        <text>ATP + protein L-histidine = ADP + protein N-phospho-L-histidine.</text>
        <dbReference type="EC" id="2.7.13.3"/>
    </reaction>
</comment>
<dbReference type="InterPro" id="IPR050398">
    <property type="entry name" value="HssS/ArlS-like"/>
</dbReference>
<gene>
    <name evidence="11" type="ORF">A7K91_20230</name>
</gene>
<evidence type="ECO:0000313" key="12">
    <source>
        <dbReference type="Proteomes" id="UP000092024"/>
    </source>
</evidence>
<evidence type="ECO:0000256" key="2">
    <source>
        <dbReference type="ARBA" id="ARBA00004651"/>
    </source>
</evidence>
<dbReference type="EC" id="2.7.13.3" evidence="3"/>
<dbReference type="Gene3D" id="3.30.565.10">
    <property type="entry name" value="Histidine kinase-like ATPase, C-terminal domain"/>
    <property type="match status" value="1"/>
</dbReference>
<evidence type="ECO:0000256" key="9">
    <source>
        <dbReference type="SAM" id="Phobius"/>
    </source>
</evidence>
<dbReference type="STRING" id="1844972.A7K91_20230"/>
<dbReference type="PANTHER" id="PTHR45528">
    <property type="entry name" value="SENSOR HISTIDINE KINASE CPXA"/>
    <property type="match status" value="1"/>
</dbReference>
<evidence type="ECO:0000256" key="7">
    <source>
        <dbReference type="ARBA" id="ARBA00022777"/>
    </source>
</evidence>
<sequence length="352" mass="40642">MIHFPSSLFRNNTIRTNILISAIISFLAGFFSTFFFTFLLGSFAFLSNIFFIYTQLPYFIPTFFLVAFILSFLVLTHFIVKDLKVINRSIRTIANGDLGYRFPDMQISEFKNFSINLNTMLNQIQNEAIEHSHMEDAHMHLMKAACEELYVPVNQLISNVQHLYIHSAKKSQQYVHLLQVIHEDALQLKEIMDDLFELARHTFTENRLNLIRTDLSLFVDEVILGLIPFTEKKGISIKKETILFPVYLPIDITKMTMAITHLFKIHTSNINNNRVIRFTMDVENNNIVFSMENQTESEFDAAQNPLMIKSHRTLALSIARTIIEKHGGSLSLSHINNTVLIRLPLDRQGSPQ</sequence>
<dbReference type="InterPro" id="IPR003660">
    <property type="entry name" value="HAMP_dom"/>
</dbReference>
<evidence type="ECO:0000256" key="1">
    <source>
        <dbReference type="ARBA" id="ARBA00000085"/>
    </source>
</evidence>
<keyword evidence="5" id="KW-0597">Phosphoprotein</keyword>
<dbReference type="OrthoDB" id="9937657at2"/>
<dbReference type="Gene3D" id="6.10.340.10">
    <property type="match status" value="1"/>
</dbReference>
<dbReference type="AlphaFoldDB" id="A0A1A5YEM9"/>
<dbReference type="Proteomes" id="UP000092024">
    <property type="component" value="Unassembled WGS sequence"/>
</dbReference>
<keyword evidence="6" id="KW-0808">Transferase</keyword>
<name>A0A1A5YEM9_9BACL</name>
<keyword evidence="7" id="KW-0418">Kinase</keyword>
<evidence type="ECO:0000313" key="11">
    <source>
        <dbReference type="EMBL" id="OBR64022.1"/>
    </source>
</evidence>
<evidence type="ECO:0000256" key="3">
    <source>
        <dbReference type="ARBA" id="ARBA00012438"/>
    </source>
</evidence>
<comment type="subcellular location">
    <subcellularLocation>
        <location evidence="2">Cell membrane</location>
        <topology evidence="2">Multi-pass membrane protein</topology>
    </subcellularLocation>
</comment>
<protein>
    <recommendedName>
        <fullName evidence="3">histidine kinase</fullName>
        <ecNumber evidence="3">2.7.13.3</ecNumber>
    </recommendedName>
</protein>
<keyword evidence="12" id="KW-1185">Reference proteome</keyword>
<feature type="domain" description="HAMP" evidence="10">
    <location>
        <begin position="77"/>
        <end position="129"/>
    </location>
</feature>
<dbReference type="GO" id="GO:0000155">
    <property type="term" value="F:phosphorelay sensor kinase activity"/>
    <property type="evidence" value="ECO:0007669"/>
    <property type="project" value="TreeGrafter"/>
</dbReference>
<evidence type="ECO:0000256" key="4">
    <source>
        <dbReference type="ARBA" id="ARBA00022475"/>
    </source>
</evidence>
<proteinExistence type="predicted"/>
<feature type="transmembrane region" description="Helical" evidence="9">
    <location>
        <begin position="20"/>
        <end position="46"/>
    </location>
</feature>